<dbReference type="InterPro" id="IPR003399">
    <property type="entry name" value="Mce/MlaD"/>
</dbReference>
<feature type="domain" description="Mce/MlaD" evidence="2">
    <location>
        <begin position="42"/>
        <end position="115"/>
    </location>
</feature>
<sequence>MYMPRRIKVQLAVFTGISVAVASALVFGYANLPAYWFGVGRYSVTLKLRDSAGLYHNSVVTYRGADIGRVSDVRLTPAGVEAELSLESGVHIPDDLRAEVHSVTALGEQYVALLPRRDDAPPLKNGDVIPESETSIPADINTLLDTTNRGLQVIPKDNLTTVLDESYTAVGGLGPELARIVDGSTKLAIDARANLDPLVTLIQQSKPLLDSQIDSSDSIGAWAKHLAAITGGLAEHDSAVAGVLKNLGPAVDRANALFDRLKPTLPTLLANLVSVGQVAVTYQPALEQLLVVLPQNVAELQATAIPNLNTKQDYRGLNLDLALNINLPPVCATGFLPPQQRRSAALVDAPDRPAGDIYCRIPQDSPLNARGARNYPCLSVPGKRAPTVKMCESDEQYVPLNDGFNWKGDPNATLSGQPVPQPRNGTPPQAPPTASAPPTAPSEAIPVAPYDPATGRYVAPDGSIHTQTDLANGGGPKSWQAMLVPPGG</sequence>
<dbReference type="PANTHER" id="PTHR33371:SF16">
    <property type="entry name" value="MCE-FAMILY PROTEIN MCE3F"/>
    <property type="match status" value="1"/>
</dbReference>
<proteinExistence type="predicted"/>
<name>A0A1X1ZGH6_9MYCO</name>
<accession>A0A1X1ZGH6</accession>
<evidence type="ECO:0000259" key="2">
    <source>
        <dbReference type="Pfam" id="PF02470"/>
    </source>
</evidence>
<feature type="domain" description="Mammalian cell entry C-terminal" evidence="3">
    <location>
        <begin position="121"/>
        <end position="299"/>
    </location>
</feature>
<evidence type="ECO:0000259" key="3">
    <source>
        <dbReference type="Pfam" id="PF11887"/>
    </source>
</evidence>
<dbReference type="Proteomes" id="UP000193529">
    <property type="component" value="Unassembled WGS sequence"/>
</dbReference>
<comment type="caution">
    <text evidence="4">The sequence shown here is derived from an EMBL/GenBank/DDBJ whole genome shotgun (WGS) entry which is preliminary data.</text>
</comment>
<evidence type="ECO:0000313" key="4">
    <source>
        <dbReference type="EMBL" id="ORW22429.1"/>
    </source>
</evidence>
<dbReference type="GO" id="GO:0005576">
    <property type="term" value="C:extracellular region"/>
    <property type="evidence" value="ECO:0007669"/>
    <property type="project" value="TreeGrafter"/>
</dbReference>
<evidence type="ECO:0000313" key="5">
    <source>
        <dbReference type="Proteomes" id="UP000193529"/>
    </source>
</evidence>
<evidence type="ECO:0000256" key="1">
    <source>
        <dbReference type="SAM" id="MobiDB-lite"/>
    </source>
</evidence>
<protein>
    <submittedName>
        <fullName evidence="4">Mammalian cell entry protein</fullName>
    </submittedName>
</protein>
<dbReference type="RefSeq" id="WP_085079378.1">
    <property type="nucleotide sequence ID" value="NZ_JACKRZ010000163.1"/>
</dbReference>
<dbReference type="Pfam" id="PF02470">
    <property type="entry name" value="MlaD"/>
    <property type="match status" value="1"/>
</dbReference>
<dbReference type="EMBL" id="LQPJ01000113">
    <property type="protein sequence ID" value="ORW22429.1"/>
    <property type="molecule type" value="Genomic_DNA"/>
</dbReference>
<feature type="region of interest" description="Disordered" evidence="1">
    <location>
        <begin position="402"/>
        <end position="488"/>
    </location>
</feature>
<dbReference type="InterPro" id="IPR052336">
    <property type="entry name" value="MlaD_Phospholipid_Transporter"/>
</dbReference>
<dbReference type="InterPro" id="IPR024516">
    <property type="entry name" value="Mce_C"/>
</dbReference>
<dbReference type="Pfam" id="PF11887">
    <property type="entry name" value="Mce4_CUP1"/>
    <property type="match status" value="1"/>
</dbReference>
<keyword evidence="5" id="KW-1185">Reference proteome</keyword>
<dbReference type="NCBIfam" id="TIGR00996">
    <property type="entry name" value="Mtu_fam_mce"/>
    <property type="match status" value="1"/>
</dbReference>
<dbReference type="OrthoDB" id="4741753at2"/>
<dbReference type="AlphaFoldDB" id="A0A1X1ZGH6"/>
<organism evidence="4 5">
    <name type="scientific">Mycobacterium palustre</name>
    <dbReference type="NCBI Taxonomy" id="153971"/>
    <lineage>
        <taxon>Bacteria</taxon>
        <taxon>Bacillati</taxon>
        <taxon>Actinomycetota</taxon>
        <taxon>Actinomycetes</taxon>
        <taxon>Mycobacteriales</taxon>
        <taxon>Mycobacteriaceae</taxon>
        <taxon>Mycobacterium</taxon>
        <taxon>Mycobacterium simiae complex</taxon>
    </lineage>
</organism>
<gene>
    <name evidence="4" type="ORF">AWC19_13185</name>
</gene>
<reference evidence="4 5" key="1">
    <citation type="submission" date="2016-01" db="EMBL/GenBank/DDBJ databases">
        <title>The new phylogeny of the genus Mycobacterium.</title>
        <authorList>
            <person name="Tarcisio F."/>
            <person name="Conor M."/>
            <person name="Antonella G."/>
            <person name="Elisabetta G."/>
            <person name="Giulia F.S."/>
            <person name="Sara T."/>
            <person name="Anna F."/>
            <person name="Clotilde B."/>
            <person name="Roberto B."/>
            <person name="Veronica D.S."/>
            <person name="Fabio R."/>
            <person name="Monica P."/>
            <person name="Olivier J."/>
            <person name="Enrico T."/>
            <person name="Nicola S."/>
        </authorList>
    </citation>
    <scope>NUCLEOTIDE SEQUENCE [LARGE SCALE GENOMIC DNA]</scope>
    <source>
        <strain evidence="4 5">DSM 44572</strain>
    </source>
</reference>
<feature type="compositionally biased region" description="Pro residues" evidence="1">
    <location>
        <begin position="428"/>
        <end position="440"/>
    </location>
</feature>
<dbReference type="InterPro" id="IPR005693">
    <property type="entry name" value="Mce"/>
</dbReference>
<dbReference type="PANTHER" id="PTHR33371">
    <property type="entry name" value="INTERMEMBRANE PHOSPHOLIPID TRANSPORT SYSTEM BINDING PROTEIN MLAD-RELATED"/>
    <property type="match status" value="1"/>
</dbReference>
<dbReference type="STRING" id="153971.AWC19_13185"/>